<evidence type="ECO:0000313" key="1">
    <source>
        <dbReference type="EMBL" id="SFK64205.1"/>
    </source>
</evidence>
<dbReference type="Proteomes" id="UP000199589">
    <property type="component" value="Unassembled WGS sequence"/>
</dbReference>
<dbReference type="EMBL" id="FOSJ01000063">
    <property type="protein sequence ID" value="SFK64205.1"/>
    <property type="molecule type" value="Genomic_DNA"/>
</dbReference>
<sequence>MSLLLAITLVGCLTIVPLIGLTFFHVNDINESNKVKVPVRYDDNGPRRYSK</sequence>
<dbReference type="RefSeq" id="WP_156849228.1">
    <property type="nucleotide sequence ID" value="NZ_FOSJ01000063.1"/>
</dbReference>
<keyword evidence="2" id="KW-1185">Reference proteome</keyword>
<accession>A0A1I4B5Z9</accession>
<name>A0A1I4B5Z9_9LACT</name>
<proteinExistence type="predicted"/>
<gene>
    <name evidence="1" type="ORF">SAMN04488569_10635</name>
</gene>
<protein>
    <submittedName>
        <fullName evidence="1">Uncharacterized protein</fullName>
    </submittedName>
</protein>
<evidence type="ECO:0000313" key="2">
    <source>
        <dbReference type="Proteomes" id="UP000199589"/>
    </source>
</evidence>
<dbReference type="AlphaFoldDB" id="A0A1I4B5Z9"/>
<organism evidence="1 2">
    <name type="scientific">Marinilactibacillus piezotolerans</name>
    <dbReference type="NCBI Taxonomy" id="258723"/>
    <lineage>
        <taxon>Bacteria</taxon>
        <taxon>Bacillati</taxon>
        <taxon>Bacillota</taxon>
        <taxon>Bacilli</taxon>
        <taxon>Lactobacillales</taxon>
        <taxon>Carnobacteriaceae</taxon>
        <taxon>Marinilactibacillus</taxon>
    </lineage>
</organism>
<reference evidence="2" key="1">
    <citation type="submission" date="2016-10" db="EMBL/GenBank/DDBJ databases">
        <authorList>
            <person name="Varghese N."/>
            <person name="Submissions S."/>
        </authorList>
    </citation>
    <scope>NUCLEOTIDE SEQUENCE [LARGE SCALE GENOMIC DNA]</scope>
    <source>
        <strain evidence="2">DSM 16108</strain>
    </source>
</reference>